<accession>A0A7G1NLD2</accession>
<dbReference type="RefSeq" id="WP_190903371.1">
    <property type="nucleotide sequence ID" value="NZ_AP023439.1"/>
</dbReference>
<evidence type="ECO:0000313" key="2">
    <source>
        <dbReference type="Proteomes" id="UP000516373"/>
    </source>
</evidence>
<dbReference type="Proteomes" id="UP000516373">
    <property type="component" value="Chromosome"/>
</dbReference>
<proteinExistence type="predicted"/>
<protein>
    <submittedName>
        <fullName evidence="1">Uncharacterized protein</fullName>
    </submittedName>
</protein>
<gene>
    <name evidence="1" type="ORF">GCM10017668_58110</name>
</gene>
<evidence type="ECO:0000313" key="1">
    <source>
        <dbReference type="EMBL" id="BCL23968.1"/>
    </source>
</evidence>
<organism evidence="1 2">
    <name type="scientific">Streptomyces tuirus</name>
    <dbReference type="NCBI Taxonomy" id="68278"/>
    <lineage>
        <taxon>Bacteria</taxon>
        <taxon>Bacillati</taxon>
        <taxon>Actinomycetota</taxon>
        <taxon>Actinomycetes</taxon>
        <taxon>Kitasatosporales</taxon>
        <taxon>Streptomycetaceae</taxon>
        <taxon>Streptomyces</taxon>
    </lineage>
</organism>
<dbReference type="KEGG" id="stui:GCM10017668_58110"/>
<sequence>MPSASRSHRSYRADVLLVPLEPRSRAAVLNPAPHDALDGIVIAGPDTPSAGTGSAPGGLSRPDVVVMLAHDLAAVDPGLVTRLGISARASGALVGAIVISPDRSWHGPQARRTATELRATADTVVVLADMAPAVALLRVLRGGPRTADTPGPI</sequence>
<reference evidence="1 2" key="1">
    <citation type="journal article" date="2014" name="Int. J. Syst. Evol. Microbiol.">
        <title>Complete genome sequence of Corynebacterium casei LMG S-19264T (=DSM 44701T), isolated from a smear-ripened cheese.</title>
        <authorList>
            <consortium name="US DOE Joint Genome Institute (JGI-PGF)"/>
            <person name="Walter F."/>
            <person name="Albersmeier A."/>
            <person name="Kalinowski J."/>
            <person name="Ruckert C."/>
        </authorList>
    </citation>
    <scope>NUCLEOTIDE SEQUENCE [LARGE SCALE GENOMIC DNA]</scope>
    <source>
        <strain evidence="1 2">JCM 4255</strain>
    </source>
</reference>
<name>A0A7G1NLD2_9ACTN</name>
<dbReference type="EMBL" id="AP023439">
    <property type="protein sequence ID" value="BCL23968.1"/>
    <property type="molecule type" value="Genomic_DNA"/>
</dbReference>
<dbReference type="AlphaFoldDB" id="A0A7G1NLD2"/>